<dbReference type="InterPro" id="IPR032710">
    <property type="entry name" value="NTF2-like_dom_sf"/>
</dbReference>
<proteinExistence type="predicted"/>
<name>A0ABT0N6M7_9GAMM</name>
<evidence type="ECO:0008006" key="3">
    <source>
        <dbReference type="Google" id="ProtNLM"/>
    </source>
</evidence>
<sequence>MEERRKQGIIALLKGIETGEPESVAVVNEQQYIQHNPLTREGDVGLAELFARLAKTNPRVSIIRIFADGDFIFAHTEYDFSSEKICFEVFRFDGDQAVEHWDNLQLKQPANLSGHTMTDGETRVLDKHLTEANRQHVSDFIQTVMINRQFNQLSSFIAPAEYIEHNPQLEDNLSVLETHLARQSDKGDALTEYRQLHRTFAEGNFVLTQCEGQKLGYATAFYDLFRLDNGKIVEHWDTTETIPPRSDWVNQNGKF</sequence>
<organism evidence="1 2">
    <name type="scientific">Shewanella corallii</name>
    <dbReference type="NCBI Taxonomy" id="560080"/>
    <lineage>
        <taxon>Bacteria</taxon>
        <taxon>Pseudomonadati</taxon>
        <taxon>Pseudomonadota</taxon>
        <taxon>Gammaproteobacteria</taxon>
        <taxon>Alteromonadales</taxon>
        <taxon>Shewanellaceae</taxon>
        <taxon>Shewanella</taxon>
    </lineage>
</organism>
<dbReference type="EMBL" id="JAKIKT010000003">
    <property type="protein sequence ID" value="MCL2914106.1"/>
    <property type="molecule type" value="Genomic_DNA"/>
</dbReference>
<comment type="caution">
    <text evidence="1">The sequence shown here is derived from an EMBL/GenBank/DDBJ whole genome shotgun (WGS) entry which is preliminary data.</text>
</comment>
<accession>A0ABT0N6M7</accession>
<reference evidence="1 2" key="1">
    <citation type="submission" date="2022-01" db="EMBL/GenBank/DDBJ databases">
        <title>Whole genome-based taxonomy of the Shewanellaceae.</title>
        <authorList>
            <person name="Martin-Rodriguez A.J."/>
        </authorList>
    </citation>
    <scope>NUCLEOTIDE SEQUENCE [LARGE SCALE GENOMIC DNA]</scope>
    <source>
        <strain evidence="1 2">DSM 21332</strain>
    </source>
</reference>
<keyword evidence="2" id="KW-1185">Reference proteome</keyword>
<evidence type="ECO:0000313" key="1">
    <source>
        <dbReference type="EMBL" id="MCL2914106.1"/>
    </source>
</evidence>
<gene>
    <name evidence="1" type="ORF">L2725_09975</name>
</gene>
<dbReference type="RefSeq" id="WP_249248831.1">
    <property type="nucleotide sequence ID" value="NZ_JAKIKT010000003.1"/>
</dbReference>
<dbReference type="Gene3D" id="3.10.450.50">
    <property type="match status" value="2"/>
</dbReference>
<dbReference type="SUPFAM" id="SSF54427">
    <property type="entry name" value="NTF2-like"/>
    <property type="match status" value="2"/>
</dbReference>
<evidence type="ECO:0000313" key="2">
    <source>
        <dbReference type="Proteomes" id="UP001202831"/>
    </source>
</evidence>
<dbReference type="Proteomes" id="UP001202831">
    <property type="component" value="Unassembled WGS sequence"/>
</dbReference>
<protein>
    <recommendedName>
        <fullName evidence="3">SnoaL-like domain-containing protein</fullName>
    </recommendedName>
</protein>